<dbReference type="PANTHER" id="PTHR22826:SF106">
    <property type="entry name" value="TRIO, ISOFORM A"/>
    <property type="match status" value="1"/>
</dbReference>
<dbReference type="GO" id="GO:0005085">
    <property type="term" value="F:guanyl-nucleotide exchange factor activity"/>
    <property type="evidence" value="ECO:0007669"/>
    <property type="project" value="UniProtKB-KW"/>
</dbReference>
<evidence type="ECO:0000256" key="2">
    <source>
        <dbReference type="ARBA" id="ARBA00022658"/>
    </source>
</evidence>
<keyword evidence="8" id="KW-1185">Reference proteome</keyword>
<dbReference type="Proteomes" id="UP000691718">
    <property type="component" value="Unassembled WGS sequence"/>
</dbReference>
<dbReference type="Pfam" id="PF00621">
    <property type="entry name" value="RhoGEF"/>
    <property type="match status" value="1"/>
</dbReference>
<accession>A0A8S3WAS9</accession>
<evidence type="ECO:0000256" key="1">
    <source>
        <dbReference type="ARBA" id="ARBA00022443"/>
    </source>
</evidence>
<dbReference type="EMBL" id="CAJQZP010000233">
    <property type="protein sequence ID" value="CAG4950612.1"/>
    <property type="molecule type" value="Genomic_DNA"/>
</dbReference>
<evidence type="ECO:0000313" key="7">
    <source>
        <dbReference type="EMBL" id="CAG4950612.1"/>
    </source>
</evidence>
<dbReference type="PANTHER" id="PTHR22826">
    <property type="entry name" value="RHO GUANINE EXCHANGE FACTOR-RELATED"/>
    <property type="match status" value="1"/>
</dbReference>
<reference evidence="7" key="1">
    <citation type="submission" date="2021-04" db="EMBL/GenBank/DDBJ databases">
        <authorList>
            <person name="Tunstrom K."/>
        </authorList>
    </citation>
    <scope>NUCLEOTIDE SEQUENCE</scope>
</reference>
<name>A0A8S3WAS9_PARAO</name>
<dbReference type="InterPro" id="IPR001452">
    <property type="entry name" value="SH3_domain"/>
</dbReference>
<dbReference type="GO" id="GO:0019898">
    <property type="term" value="C:extrinsic component of membrane"/>
    <property type="evidence" value="ECO:0007669"/>
    <property type="project" value="TreeGrafter"/>
</dbReference>
<dbReference type="GO" id="GO:0005737">
    <property type="term" value="C:cytoplasm"/>
    <property type="evidence" value="ECO:0007669"/>
    <property type="project" value="TreeGrafter"/>
</dbReference>
<evidence type="ECO:0000259" key="5">
    <source>
        <dbReference type="PROSITE" id="PS50002"/>
    </source>
</evidence>
<dbReference type="PROSITE" id="PS50002">
    <property type="entry name" value="SH3"/>
    <property type="match status" value="1"/>
</dbReference>
<dbReference type="InterPro" id="IPR051336">
    <property type="entry name" value="RhoGEF_Guanine_NuclExch_SF"/>
</dbReference>
<evidence type="ECO:0000313" key="8">
    <source>
        <dbReference type="Proteomes" id="UP000691718"/>
    </source>
</evidence>
<organism evidence="7 8">
    <name type="scientific">Parnassius apollo</name>
    <name type="common">Apollo butterfly</name>
    <name type="synonym">Papilio apollo</name>
    <dbReference type="NCBI Taxonomy" id="110799"/>
    <lineage>
        <taxon>Eukaryota</taxon>
        <taxon>Metazoa</taxon>
        <taxon>Ecdysozoa</taxon>
        <taxon>Arthropoda</taxon>
        <taxon>Hexapoda</taxon>
        <taxon>Insecta</taxon>
        <taxon>Pterygota</taxon>
        <taxon>Neoptera</taxon>
        <taxon>Endopterygota</taxon>
        <taxon>Lepidoptera</taxon>
        <taxon>Glossata</taxon>
        <taxon>Ditrysia</taxon>
        <taxon>Papilionoidea</taxon>
        <taxon>Papilionidae</taxon>
        <taxon>Parnassiinae</taxon>
        <taxon>Parnassini</taxon>
        <taxon>Parnassius</taxon>
        <taxon>Parnassius</taxon>
    </lineage>
</organism>
<evidence type="ECO:0000256" key="3">
    <source>
        <dbReference type="PROSITE-ProRule" id="PRU00192"/>
    </source>
</evidence>
<evidence type="ECO:0000256" key="4">
    <source>
        <dbReference type="SAM" id="MobiDB-lite"/>
    </source>
</evidence>
<evidence type="ECO:0000259" key="6">
    <source>
        <dbReference type="PROSITE" id="PS50010"/>
    </source>
</evidence>
<dbReference type="InterPro" id="IPR000219">
    <property type="entry name" value="DH_dom"/>
</dbReference>
<keyword evidence="1 3" id="KW-0728">SH3 domain</keyword>
<dbReference type="OrthoDB" id="2570713at2759"/>
<feature type="domain" description="SH3" evidence="5">
    <location>
        <begin position="1523"/>
        <end position="1640"/>
    </location>
</feature>
<dbReference type="PROSITE" id="PS50010">
    <property type="entry name" value="DH_2"/>
    <property type="match status" value="1"/>
</dbReference>
<feature type="domain" description="DH" evidence="6">
    <location>
        <begin position="1650"/>
        <end position="1753"/>
    </location>
</feature>
<proteinExistence type="predicted"/>
<keyword evidence="2" id="KW-0344">Guanine-nucleotide releasing factor</keyword>
<gene>
    <name evidence="7" type="ORF">PAPOLLO_LOCUS4251</name>
</gene>
<sequence length="1825" mass="203609">MSFCRITGRSRGLPKPNYFPLLAPISPADAKRCCRITGKSYGLPTHHYIPVLLASSSSKTKCKITNVAGELGPHHYAPEINYGNRKHEMLPDFKYIFPVLDGSTEAQKALMDMLLTKQIAEEKRYVYTVQEKRCSLVFSARMEAAVRDGDVRDVMLAKDSDTVLIKTKQGRSVSMNFKDFTEDVEMYEGEGPNAEVLRQRELEELKEKKKKRKRAAGLSSMTKIFETKEKLAEVQELEEEKVRQDRLAKKAKLEEIKHEKHDTKSFSCNNFNINHMRSKSSIIMCKGDWKHRVHPLIETWDWDLIEEERSDEHFTPKTTILPSPVKITPYHCETEIYQVDKNISEVTISLENVPCVNPLKPITNRPSETILQTVKELPAERLTETADVIEKLLEGNKINMLPKLETLPDVIKHIKKGKREKIAKISGLTLDINKAKTFIPGQHVITPEGPVFIPGQTVETPVGPIFVPGLTVNTPTGPGLIPGHILASENTQEPFFLVGQVLSTTNGEEFVCGQSIKTKETYRFTEGQTVLSEEGLKFIPGKIINNGSEDVFVPGQTIMTPEGVQFIPGQTITENGETIFTPGQNAKINNEWQFIPGQVVHQDDELHFLPGATLATPNGLKFVPGQTVTSNGEICFVPGITKTNKNGLEFVPGTTVETIDGPKFIEGQIVNTDFGHKFLPGKTIVQVDGHVEFSIAKSIEDINFTEGTPTGLPIDIRTCSLSEESLYVFGHMVQTTKGIEFYPGPRVPKIEGKVVPGRLVKNELNESRFVPGMMVEGVFVPGQIVFTENGEQFVPGQVVDTAEGPKFVPGQVVNTKTGPKFVPGQTIHTIDGPRFVPGQIIETKAGPTFIPGQVIWTEDEGSRFVPGQVVDTEEGPRFVPGRVIETDDNGVTFIPGQIVQTPEGLKFVAPDLIEGDQGLEFSVQSFVVTPEELKLLKVKTNPNDTTSTKGELTIDTNMLRQLSEAGMSIGRQVPADLPAINVVLSQTRNTEALKAFVTDFGLKDDIANQLMEVITSIIEMSVHLKSELQENSRDGNASKKARFCKKRMEPSECDSYDDEQNEQQQNVKNSIAAAVLAALVTAEQFEEINNNNGKEKYQLILKSIDTILGKAIDEHFVSAMFKILQTEESKEILREEILDNSSKPKVELIKIALNNILHKHSLKEEDIIEKFSDFLSSENEVLGPAFKNISNNDASILNHVLKHISESISFIKTDHEAAETLQKVIVSAVQESSIKALDDISQDADANHVKELLMQSIGLARILGMSDVAKKLSISLNSEQNLTQLSSDSACLNILKRVTVMKKLTDKAPSLYSALRKLENDPELARTDPKLRDLVRESAALMIIPEDPPLMTSDDVPLSLLQPENSLAMEDFLFQRKKHPGALLIMKKGLQAVVPREASRAVLTGQIAYTVLDENGIRHFEPLHVFSALNLSQPTAHRFSMYSCPVVDDHDEDLQTFTGYCNISNSQRITKFGGWSRRYSGVLLDRENTRTRMSSLENTPSYKRYSSRSQSRSRSSCSRSPSKVEDVVVASSDYTAAADDEVSLKAGDIVEVLDTKSALGAKKPRLDSELNVQAQLLDASAAKHKLAVRPKKNHPKSKTKSYKTADEERWLVRVVEDVEDGQLRTRQGWVPAQLLKEKKPERDLTALAARRQAVVRELIETEEEFGRDIQQVVSRYMRPLDKATTPKPVFDNRDLLFSNFKQICEFHNTSLLEGIMYYAGEPRMLGRALLRMEREFDKHVAYCRDEPRAQHLLANDPVVTKYFQAGHGKSMATNATEAFQILENNMNTVKCFYISNQDIENMNQLIPNGIQAVPGTMQLHQISST</sequence>
<protein>
    <submittedName>
        <fullName evidence="7">(apollo) hypothetical protein</fullName>
    </submittedName>
</protein>
<feature type="region of interest" description="Disordered" evidence="4">
    <location>
        <begin position="1491"/>
        <end position="1522"/>
    </location>
</feature>
<comment type="caution">
    <text evidence="7">The sequence shown here is derived from an EMBL/GenBank/DDBJ whole genome shotgun (WGS) entry which is preliminary data.</text>
</comment>
<feature type="compositionally biased region" description="Low complexity" evidence="4">
    <location>
        <begin position="1500"/>
        <end position="1521"/>
    </location>
</feature>